<gene>
    <name evidence="2" type="ORF">G6M90_00g027740</name>
    <name evidence="3" type="ORF">G6M90_00g027780</name>
</gene>
<evidence type="ECO:0000313" key="3">
    <source>
        <dbReference type="EMBL" id="QLI65248.1"/>
    </source>
</evidence>
<reference evidence="2 4" key="1">
    <citation type="submission" date="2020-07" db="EMBL/GenBank/DDBJ databases">
        <title>Telomere length de novo assembly of all 7 chromosomes of the fungus, Metarhizium brunneum, using a novel assembly pipeline.</title>
        <authorList>
            <person name="Saud z."/>
            <person name="Kortsinoglou A."/>
            <person name="Kouvelis V.N."/>
            <person name="Butt T.M."/>
        </authorList>
    </citation>
    <scope>NUCLEOTIDE SEQUENCE [LARGE SCALE GENOMIC DNA]</scope>
    <source>
        <strain evidence="2 4">4556</strain>
    </source>
</reference>
<dbReference type="KEGG" id="mbrn:90967544"/>
<evidence type="ECO:0000313" key="2">
    <source>
        <dbReference type="EMBL" id="QLI65037.1"/>
    </source>
</evidence>
<evidence type="ECO:0000313" key="4">
    <source>
        <dbReference type="Proteomes" id="UP000510686"/>
    </source>
</evidence>
<sequence>MPDSRLLPLRPAQTKQDVIIGSSDPRQSPSSSLKLVLEQANAGSSNTCRAIHALWSQDVKEVTSRMYLVEASLSASQDEMARCDEQHEEDMHKLRTKMYVLEEKVHVLQEDMLNSRQEHYDFSQELRAELHRTRERLHQITGDIQVLKDNEVRIYVSSFSWHISYLHVESPGLVEVANSSEGFDSASSPATPEAIDAWGTK</sequence>
<name>A0A7D5URH3_9HYPO</name>
<proteinExistence type="predicted"/>
<organism evidence="2 4">
    <name type="scientific">Metarhizium brunneum</name>
    <dbReference type="NCBI Taxonomy" id="500148"/>
    <lineage>
        <taxon>Eukaryota</taxon>
        <taxon>Fungi</taxon>
        <taxon>Dikarya</taxon>
        <taxon>Ascomycota</taxon>
        <taxon>Pezizomycotina</taxon>
        <taxon>Sordariomycetes</taxon>
        <taxon>Hypocreomycetidae</taxon>
        <taxon>Hypocreales</taxon>
        <taxon>Clavicipitaceae</taxon>
        <taxon>Metarhizium</taxon>
    </lineage>
</organism>
<protein>
    <submittedName>
        <fullName evidence="2">Uncharacterized protein</fullName>
    </submittedName>
</protein>
<dbReference type="Proteomes" id="UP000510686">
    <property type="component" value="Chromosome 1"/>
</dbReference>
<dbReference type="EMBL" id="CP058932">
    <property type="protein sequence ID" value="QLI65037.1"/>
    <property type="molecule type" value="Genomic_DNA"/>
</dbReference>
<dbReference type="AlphaFoldDB" id="A0A7D5URH3"/>
<evidence type="ECO:0000256" key="1">
    <source>
        <dbReference type="SAM" id="MobiDB-lite"/>
    </source>
</evidence>
<feature type="compositionally biased region" description="Polar residues" evidence="1">
    <location>
        <begin position="179"/>
        <end position="190"/>
    </location>
</feature>
<keyword evidence="4" id="KW-1185">Reference proteome</keyword>
<accession>A0A7D5URH3</accession>
<dbReference type="GeneID" id="90967544"/>
<dbReference type="RefSeq" id="XP_065985880.1">
    <property type="nucleotide sequence ID" value="XM_066129996.1"/>
</dbReference>
<feature type="region of interest" description="Disordered" evidence="1">
    <location>
        <begin position="179"/>
        <end position="201"/>
    </location>
</feature>
<dbReference type="EMBL" id="CP058932">
    <property type="protein sequence ID" value="QLI65248.1"/>
    <property type="molecule type" value="Genomic_DNA"/>
</dbReference>
<dbReference type="OrthoDB" id="4939378at2759"/>